<comment type="caution">
    <text evidence="1">The sequence shown here is derived from an EMBL/GenBank/DDBJ whole genome shotgun (WGS) entry which is preliminary data.</text>
</comment>
<dbReference type="OrthoDB" id="8592135at2"/>
<proteinExistence type="predicted"/>
<organism evidence="1 2">
    <name type="scientific">Thiobaca trueperi</name>
    <dbReference type="NCBI Taxonomy" id="127458"/>
    <lineage>
        <taxon>Bacteria</taxon>
        <taxon>Pseudomonadati</taxon>
        <taxon>Pseudomonadota</taxon>
        <taxon>Gammaproteobacteria</taxon>
        <taxon>Chromatiales</taxon>
        <taxon>Chromatiaceae</taxon>
        <taxon>Thiobaca</taxon>
    </lineage>
</organism>
<accession>A0A4R3MTG3</accession>
<name>A0A4R3MTG3_9GAMM</name>
<protein>
    <recommendedName>
        <fullName evidence="3">DUF1353 domain-containing protein</fullName>
    </recommendedName>
</protein>
<evidence type="ECO:0000313" key="2">
    <source>
        <dbReference type="Proteomes" id="UP000295717"/>
    </source>
</evidence>
<evidence type="ECO:0008006" key="3">
    <source>
        <dbReference type="Google" id="ProtNLM"/>
    </source>
</evidence>
<dbReference type="EMBL" id="SMAO01000007">
    <property type="protein sequence ID" value="TCT19730.1"/>
    <property type="molecule type" value="Genomic_DNA"/>
</dbReference>
<dbReference type="Proteomes" id="UP000295717">
    <property type="component" value="Unassembled WGS sequence"/>
</dbReference>
<keyword evidence="2" id="KW-1185">Reference proteome</keyword>
<reference evidence="1 2" key="1">
    <citation type="submission" date="2019-03" db="EMBL/GenBank/DDBJ databases">
        <title>Genomic Encyclopedia of Type Strains, Phase IV (KMG-IV): sequencing the most valuable type-strain genomes for metagenomic binning, comparative biology and taxonomic classification.</title>
        <authorList>
            <person name="Goeker M."/>
        </authorList>
    </citation>
    <scope>NUCLEOTIDE SEQUENCE [LARGE SCALE GENOMIC DNA]</scope>
    <source>
        <strain evidence="1 2">DSM 13587</strain>
    </source>
</reference>
<dbReference type="AlphaFoldDB" id="A0A4R3MTG3"/>
<gene>
    <name evidence="1" type="ORF">EDC35_10758</name>
</gene>
<evidence type="ECO:0000313" key="1">
    <source>
        <dbReference type="EMBL" id="TCT19730.1"/>
    </source>
</evidence>
<dbReference type="RefSeq" id="WP_132977783.1">
    <property type="nucleotide sequence ID" value="NZ_SMAO01000007.1"/>
</dbReference>
<sequence length="142" mass="16197">MNYIAYNGGYKYQLKETYTVVIDIRPSQSIITDYIDLDMAGNLTIRKGYAWDGPSGPTIDTLNFMRGSLVHDALYQLMRDSHLDRAVHRDAADRTLQNICREDGMWSVRAWWVYQGVRLFANPATDPMSSRPVMKAPKGCES</sequence>